<protein>
    <submittedName>
        <fullName evidence="7">RNA polymerase sigma-70 factor</fullName>
    </submittedName>
</protein>
<dbReference type="SUPFAM" id="SSF88659">
    <property type="entry name" value="Sigma3 and sigma4 domains of RNA polymerase sigma factors"/>
    <property type="match status" value="1"/>
</dbReference>
<evidence type="ECO:0000259" key="6">
    <source>
        <dbReference type="Pfam" id="PF08281"/>
    </source>
</evidence>
<dbReference type="Gene3D" id="1.10.1740.10">
    <property type="match status" value="1"/>
</dbReference>
<name>A0ABS5K668_9BACT</name>
<proteinExistence type="inferred from homology"/>
<gene>
    <name evidence="7" type="ORF">KEM09_03470</name>
</gene>
<keyword evidence="8" id="KW-1185">Reference proteome</keyword>
<dbReference type="EMBL" id="JAGUCN010000002">
    <property type="protein sequence ID" value="MBS2210442.1"/>
    <property type="molecule type" value="Genomic_DNA"/>
</dbReference>
<comment type="similarity">
    <text evidence="1">Belongs to the sigma-70 factor family. ECF subfamily.</text>
</comment>
<comment type="caution">
    <text evidence="7">The sequence shown here is derived from an EMBL/GenBank/DDBJ whole genome shotgun (WGS) entry which is preliminary data.</text>
</comment>
<evidence type="ECO:0000256" key="3">
    <source>
        <dbReference type="ARBA" id="ARBA00023082"/>
    </source>
</evidence>
<dbReference type="PANTHER" id="PTHR43133:SF46">
    <property type="entry name" value="RNA POLYMERASE SIGMA-70 FACTOR ECF SUBFAMILY"/>
    <property type="match status" value="1"/>
</dbReference>
<dbReference type="PANTHER" id="PTHR43133">
    <property type="entry name" value="RNA POLYMERASE ECF-TYPE SIGMA FACTO"/>
    <property type="match status" value="1"/>
</dbReference>
<keyword evidence="3" id="KW-0731">Sigma factor</keyword>
<dbReference type="CDD" id="cd06171">
    <property type="entry name" value="Sigma70_r4"/>
    <property type="match status" value="1"/>
</dbReference>
<keyword evidence="4" id="KW-0804">Transcription</keyword>
<accession>A0ABS5K668</accession>
<dbReference type="InterPro" id="IPR014327">
    <property type="entry name" value="RNA_pol_sigma70_bacteroid"/>
</dbReference>
<dbReference type="SUPFAM" id="SSF88946">
    <property type="entry name" value="Sigma2 domain of RNA polymerase sigma factors"/>
    <property type="match status" value="1"/>
</dbReference>
<organism evidence="7 8">
    <name type="scientific">Carboxylicivirga mesophila</name>
    <dbReference type="NCBI Taxonomy" id="1166478"/>
    <lineage>
        <taxon>Bacteria</taxon>
        <taxon>Pseudomonadati</taxon>
        <taxon>Bacteroidota</taxon>
        <taxon>Bacteroidia</taxon>
        <taxon>Marinilabiliales</taxon>
        <taxon>Marinilabiliaceae</taxon>
        <taxon>Carboxylicivirga</taxon>
    </lineage>
</organism>
<dbReference type="Pfam" id="PF04542">
    <property type="entry name" value="Sigma70_r2"/>
    <property type="match status" value="1"/>
</dbReference>
<dbReference type="RefSeq" id="WP_212225567.1">
    <property type="nucleotide sequence ID" value="NZ_JAGUCN010000002.1"/>
</dbReference>
<evidence type="ECO:0000313" key="8">
    <source>
        <dbReference type="Proteomes" id="UP000721861"/>
    </source>
</evidence>
<reference evidence="7 8" key="1">
    <citation type="journal article" date="2014" name="Int. J. Syst. Evol. Microbiol.">
        <title>Carboxylicivirga gen. nov. in the family Marinilabiliaceae with two novel species, Carboxylicivirga mesophila sp. nov. and Carboxylicivirga taeanensis sp. nov., and reclassification of Cytophaga fermentans as Saccharicrinis fermentans gen. nov., comb. nov.</title>
        <authorList>
            <person name="Yang S.H."/>
            <person name="Seo H.S."/>
            <person name="Woo J.H."/>
            <person name="Oh H.M."/>
            <person name="Jang H."/>
            <person name="Lee J.H."/>
            <person name="Kim S.J."/>
            <person name="Kwon K.K."/>
        </authorList>
    </citation>
    <scope>NUCLEOTIDE SEQUENCE [LARGE SCALE GENOMIC DNA]</scope>
    <source>
        <strain evidence="7 8">JCM 18290</strain>
    </source>
</reference>
<dbReference type="InterPro" id="IPR014284">
    <property type="entry name" value="RNA_pol_sigma-70_dom"/>
</dbReference>
<dbReference type="InterPro" id="IPR013324">
    <property type="entry name" value="RNA_pol_sigma_r3/r4-like"/>
</dbReference>
<evidence type="ECO:0000313" key="7">
    <source>
        <dbReference type="EMBL" id="MBS2210442.1"/>
    </source>
</evidence>
<dbReference type="Pfam" id="PF08281">
    <property type="entry name" value="Sigma70_r4_2"/>
    <property type="match status" value="1"/>
</dbReference>
<evidence type="ECO:0000256" key="2">
    <source>
        <dbReference type="ARBA" id="ARBA00023015"/>
    </source>
</evidence>
<dbReference type="InterPro" id="IPR039425">
    <property type="entry name" value="RNA_pol_sigma-70-like"/>
</dbReference>
<dbReference type="InterPro" id="IPR013325">
    <property type="entry name" value="RNA_pol_sigma_r2"/>
</dbReference>
<sequence length="189" mass="22398">MESDTVIHAINSYLLKHDLRSFKVIYHHFYKSLCFFANDYLSDSDTAEDVVQDVFTQVWDNMPEVSEPSKLQAYLYAMVRNRCLNRIRTQQNLQKYQTNEIQEIAWDDDESVRIVKAEVLREIMASIEKLPERAQEVFKLSYLTQLREQEIADRLNITVNSVKTHKKRAKSILKDELRHLFSLISIFHL</sequence>
<dbReference type="NCBIfam" id="TIGR02985">
    <property type="entry name" value="Sig70_bacteroi1"/>
    <property type="match status" value="1"/>
</dbReference>
<dbReference type="Proteomes" id="UP000721861">
    <property type="component" value="Unassembled WGS sequence"/>
</dbReference>
<keyword evidence="2" id="KW-0805">Transcription regulation</keyword>
<dbReference type="InterPro" id="IPR013249">
    <property type="entry name" value="RNA_pol_sigma70_r4_t2"/>
</dbReference>
<dbReference type="NCBIfam" id="TIGR02937">
    <property type="entry name" value="sigma70-ECF"/>
    <property type="match status" value="1"/>
</dbReference>
<evidence type="ECO:0000259" key="5">
    <source>
        <dbReference type="Pfam" id="PF04542"/>
    </source>
</evidence>
<feature type="domain" description="RNA polymerase sigma-70 region 2" evidence="5">
    <location>
        <begin position="26"/>
        <end position="91"/>
    </location>
</feature>
<feature type="domain" description="RNA polymerase sigma factor 70 region 4 type 2" evidence="6">
    <location>
        <begin position="121"/>
        <end position="171"/>
    </location>
</feature>
<evidence type="ECO:0000256" key="4">
    <source>
        <dbReference type="ARBA" id="ARBA00023163"/>
    </source>
</evidence>
<dbReference type="Gene3D" id="1.10.10.10">
    <property type="entry name" value="Winged helix-like DNA-binding domain superfamily/Winged helix DNA-binding domain"/>
    <property type="match status" value="1"/>
</dbReference>
<evidence type="ECO:0000256" key="1">
    <source>
        <dbReference type="ARBA" id="ARBA00010641"/>
    </source>
</evidence>
<dbReference type="InterPro" id="IPR007627">
    <property type="entry name" value="RNA_pol_sigma70_r2"/>
</dbReference>
<dbReference type="InterPro" id="IPR036388">
    <property type="entry name" value="WH-like_DNA-bd_sf"/>
</dbReference>